<dbReference type="PROSITE" id="PS50050">
    <property type="entry name" value="TNFR_NGFR_2"/>
    <property type="match status" value="1"/>
</dbReference>
<evidence type="ECO:0000256" key="3">
    <source>
        <dbReference type="ARBA" id="ARBA00022737"/>
    </source>
</evidence>
<evidence type="ECO:0000256" key="10">
    <source>
        <dbReference type="SAM" id="MobiDB-lite"/>
    </source>
</evidence>
<sequence>MYMFDALYNNDEVKEHRCYRKVLIRGVGGFSVPYKNGQSRELPHECRRICSQDEYTVLKVNGSFDRCLPCDTCHPGLGLIPVCGSVISPTQEIECKPCPPGKFSDTYDSASCQNCHECVTHEVVAVNCTKLSDRECSETCQKGYYFVKKAPHIHSCQQCAYCCFDGKDVIQEECVTQGLNATNQHCSQRRDKKCTPKPMSMTNPVSDEPTTTVPPTNHKNNILTIVFGSLAAMSLALAGTILFRWRKGKRNTNTPTPKRVINCEILHIKDVSKSATQLDYSRKCEKLKDPTVVYSSGGKGSIQGESAQGTT</sequence>
<feature type="domain" description="TNFR-Cys" evidence="12">
    <location>
        <begin position="97"/>
        <end position="136"/>
    </location>
</feature>
<proteinExistence type="predicted"/>
<evidence type="ECO:0000259" key="12">
    <source>
        <dbReference type="PROSITE" id="PS50050"/>
    </source>
</evidence>
<evidence type="ECO:0000256" key="2">
    <source>
        <dbReference type="ARBA" id="ARBA00022692"/>
    </source>
</evidence>
<gene>
    <name evidence="13" type="ORF">PEVE_00011426</name>
</gene>
<dbReference type="EMBL" id="CALNXI010001822">
    <property type="protein sequence ID" value="CAH3177757.1"/>
    <property type="molecule type" value="Genomic_DNA"/>
</dbReference>
<feature type="compositionally biased region" description="Polar residues" evidence="10">
    <location>
        <begin position="200"/>
        <end position="215"/>
    </location>
</feature>
<feature type="region of interest" description="Disordered" evidence="10">
    <location>
        <begin position="195"/>
        <end position="215"/>
    </location>
</feature>
<keyword evidence="6 9" id="KW-1015">Disulfide bond</keyword>
<evidence type="ECO:0000313" key="14">
    <source>
        <dbReference type="Proteomes" id="UP001159427"/>
    </source>
</evidence>
<keyword evidence="4 11" id="KW-1133">Transmembrane helix</keyword>
<dbReference type="PANTHER" id="PTHR12120">
    <property type="entry name" value="TNFR-CYS DOMAIN-CONTAINING PROTEIN"/>
    <property type="match status" value="1"/>
</dbReference>
<keyword evidence="14" id="KW-1185">Reference proteome</keyword>
<reference evidence="13 14" key="1">
    <citation type="submission" date="2022-05" db="EMBL/GenBank/DDBJ databases">
        <authorList>
            <consortium name="Genoscope - CEA"/>
            <person name="William W."/>
        </authorList>
    </citation>
    <scope>NUCLEOTIDE SEQUENCE [LARGE SCALE GENOMIC DNA]</scope>
</reference>
<dbReference type="CDD" id="cd00185">
    <property type="entry name" value="TNFRSF"/>
    <property type="match status" value="1"/>
</dbReference>
<dbReference type="Proteomes" id="UP001159427">
    <property type="component" value="Unassembled WGS sequence"/>
</dbReference>
<evidence type="ECO:0000256" key="11">
    <source>
        <dbReference type="SAM" id="Phobius"/>
    </source>
</evidence>
<dbReference type="SMART" id="SM00208">
    <property type="entry name" value="TNFR"/>
    <property type="match status" value="2"/>
</dbReference>
<accession>A0ABN8RKA0</accession>
<dbReference type="InterPro" id="IPR047526">
    <property type="entry name" value="TNR19/27/EDAR"/>
</dbReference>
<name>A0ABN8RKA0_9CNID</name>
<comment type="caution">
    <text evidence="9">Lacks conserved residue(s) required for the propagation of feature annotation.</text>
</comment>
<keyword evidence="7" id="KW-0675">Receptor</keyword>
<dbReference type="Pfam" id="PF00020">
    <property type="entry name" value="TNFR_c6"/>
    <property type="match status" value="1"/>
</dbReference>
<feature type="transmembrane region" description="Helical" evidence="11">
    <location>
        <begin position="222"/>
        <end position="243"/>
    </location>
</feature>
<feature type="disulfide bond" evidence="9">
    <location>
        <begin position="118"/>
        <end position="136"/>
    </location>
</feature>
<comment type="caution">
    <text evidence="13">The sequence shown here is derived from an EMBL/GenBank/DDBJ whole genome shotgun (WGS) entry which is preliminary data.</text>
</comment>
<evidence type="ECO:0000256" key="5">
    <source>
        <dbReference type="ARBA" id="ARBA00023136"/>
    </source>
</evidence>
<evidence type="ECO:0000256" key="9">
    <source>
        <dbReference type="PROSITE-ProRule" id="PRU00206"/>
    </source>
</evidence>
<feature type="repeat" description="TNFR-Cys" evidence="9">
    <location>
        <begin position="97"/>
        <end position="136"/>
    </location>
</feature>
<keyword evidence="3" id="KW-0677">Repeat</keyword>
<evidence type="ECO:0000256" key="6">
    <source>
        <dbReference type="ARBA" id="ARBA00023157"/>
    </source>
</evidence>
<evidence type="ECO:0000256" key="1">
    <source>
        <dbReference type="ARBA" id="ARBA00004167"/>
    </source>
</evidence>
<dbReference type="SUPFAM" id="SSF57586">
    <property type="entry name" value="TNF receptor-like"/>
    <property type="match status" value="1"/>
</dbReference>
<keyword evidence="5 11" id="KW-0472">Membrane</keyword>
<evidence type="ECO:0000313" key="13">
    <source>
        <dbReference type="EMBL" id="CAH3177757.1"/>
    </source>
</evidence>
<evidence type="ECO:0000256" key="4">
    <source>
        <dbReference type="ARBA" id="ARBA00022989"/>
    </source>
</evidence>
<dbReference type="PROSITE" id="PS00652">
    <property type="entry name" value="TNFR_NGFR_1"/>
    <property type="match status" value="1"/>
</dbReference>
<feature type="disulfide bond" evidence="9">
    <location>
        <begin position="115"/>
        <end position="128"/>
    </location>
</feature>
<comment type="subcellular location">
    <subcellularLocation>
        <location evidence="1">Membrane</location>
        <topology evidence="1">Single-pass membrane protein</topology>
    </subcellularLocation>
</comment>
<keyword evidence="8" id="KW-0325">Glycoprotein</keyword>
<dbReference type="Gene3D" id="2.10.50.10">
    <property type="entry name" value="Tumor Necrosis Factor Receptor, subunit A, domain 2"/>
    <property type="match status" value="1"/>
</dbReference>
<dbReference type="InterPro" id="IPR001368">
    <property type="entry name" value="TNFR/NGFR_Cys_rich_reg"/>
</dbReference>
<protein>
    <recommendedName>
        <fullName evidence="12">TNFR-Cys domain-containing protein</fullName>
    </recommendedName>
</protein>
<evidence type="ECO:0000256" key="8">
    <source>
        <dbReference type="ARBA" id="ARBA00023180"/>
    </source>
</evidence>
<keyword evidence="2 11" id="KW-0812">Transmembrane</keyword>
<evidence type="ECO:0000256" key="7">
    <source>
        <dbReference type="ARBA" id="ARBA00023170"/>
    </source>
</evidence>
<organism evidence="13 14">
    <name type="scientific">Porites evermanni</name>
    <dbReference type="NCBI Taxonomy" id="104178"/>
    <lineage>
        <taxon>Eukaryota</taxon>
        <taxon>Metazoa</taxon>
        <taxon>Cnidaria</taxon>
        <taxon>Anthozoa</taxon>
        <taxon>Hexacorallia</taxon>
        <taxon>Scleractinia</taxon>
        <taxon>Fungiina</taxon>
        <taxon>Poritidae</taxon>
        <taxon>Porites</taxon>
    </lineage>
</organism>
<dbReference type="PANTHER" id="PTHR12120:SF10">
    <property type="entry name" value="TNFR-CYS DOMAIN-CONTAINING PROTEIN"/>
    <property type="match status" value="1"/>
</dbReference>